<dbReference type="InterPro" id="IPR036890">
    <property type="entry name" value="HATPase_C_sf"/>
</dbReference>
<gene>
    <name evidence="10" type="ORF">DC3_01250</name>
</gene>
<feature type="domain" description="Histidine kinase" evidence="8">
    <location>
        <begin position="311"/>
        <end position="524"/>
    </location>
</feature>
<evidence type="ECO:0000256" key="2">
    <source>
        <dbReference type="ARBA" id="ARBA00004370"/>
    </source>
</evidence>
<evidence type="ECO:0000256" key="7">
    <source>
        <dbReference type="SAM" id="Phobius"/>
    </source>
</evidence>
<keyword evidence="6" id="KW-0418">Kinase</keyword>
<dbReference type="SUPFAM" id="SSF47384">
    <property type="entry name" value="Homodimeric domain of signal transducing histidine kinase"/>
    <property type="match status" value="1"/>
</dbReference>
<dbReference type="PROSITE" id="PS50885">
    <property type="entry name" value="HAMP"/>
    <property type="match status" value="1"/>
</dbReference>
<dbReference type="SUPFAM" id="SSF55874">
    <property type="entry name" value="ATPase domain of HSP90 chaperone/DNA topoisomerase II/histidine kinase"/>
    <property type="match status" value="1"/>
</dbReference>
<name>A0A511MV85_DEIC1</name>
<dbReference type="Gene3D" id="1.10.287.130">
    <property type="match status" value="1"/>
</dbReference>
<evidence type="ECO:0000313" key="11">
    <source>
        <dbReference type="Proteomes" id="UP000321306"/>
    </source>
</evidence>
<dbReference type="InterPro" id="IPR003661">
    <property type="entry name" value="HisK_dim/P_dom"/>
</dbReference>
<dbReference type="GO" id="GO:0016020">
    <property type="term" value="C:membrane"/>
    <property type="evidence" value="ECO:0007669"/>
    <property type="project" value="UniProtKB-SubCell"/>
</dbReference>
<sequence length="530" mass="58983">MKGFWRKKRAPLSIQGTLRRSFFRVTLMSTVVLFMLLSVPPLIGRLLQSTLEEHLQVVQQDASSIISLLKNLPLEQQAEVLEGLNSGQMQLLKKDSPQNAGQIYIGAFQVDVFTQNDQVTLIDHGRVIWSQGLQKGPVPEGWKPHLQTSHAVTFQEQDPQVIRRLLKDVPAWVSQSLNAATLITPLGREQFLAVTAFQPRSEILTAVMVLLYLVILLTWAFLIALPATLGSVVVSSVYAGREARTLSRPIEALSKVARSIAAGNLKTRVEPQGPRELQDLARDINTISENLSRSMQQLQDALDHQKDFLQSISHDLRTPLSHILAFSEDLSHRLEQEAHLKKARIIHREALALGRMVDDLFDLLRFEHPGFRLQLQAVQLDTVVTSCALSFAKQAQEKGIRLFVLPAEPLLVQADPDRLRQVLSNLINNALQHTPEGGNISLTVQRKDGQAEVQVQDTGSGISPEHLPHVFERFYRAEASRAERHAGLGLTISRELIQRMQGSITVNSVKGEGSTFSVFLPISPGNSPQV</sequence>
<dbReference type="CDD" id="cd06225">
    <property type="entry name" value="HAMP"/>
    <property type="match status" value="1"/>
</dbReference>
<dbReference type="SMART" id="SM00388">
    <property type="entry name" value="HisKA"/>
    <property type="match status" value="1"/>
</dbReference>
<dbReference type="SMART" id="SM00304">
    <property type="entry name" value="HAMP"/>
    <property type="match status" value="1"/>
</dbReference>
<dbReference type="SUPFAM" id="SSF158472">
    <property type="entry name" value="HAMP domain-like"/>
    <property type="match status" value="1"/>
</dbReference>
<dbReference type="PRINTS" id="PR00344">
    <property type="entry name" value="BCTRLSENSOR"/>
</dbReference>
<dbReference type="InterPro" id="IPR004358">
    <property type="entry name" value="Sig_transdc_His_kin-like_C"/>
</dbReference>
<comment type="caution">
    <text evidence="10">The sequence shown here is derived from an EMBL/GenBank/DDBJ whole genome shotgun (WGS) entry which is preliminary data.</text>
</comment>
<dbReference type="PROSITE" id="PS50109">
    <property type="entry name" value="HIS_KIN"/>
    <property type="match status" value="1"/>
</dbReference>
<dbReference type="PANTHER" id="PTHR43547">
    <property type="entry name" value="TWO-COMPONENT HISTIDINE KINASE"/>
    <property type="match status" value="1"/>
</dbReference>
<dbReference type="InterPro" id="IPR003660">
    <property type="entry name" value="HAMP_dom"/>
</dbReference>
<dbReference type="EMBL" id="BJXB01000001">
    <property type="protein sequence ID" value="GEM44490.1"/>
    <property type="molecule type" value="Genomic_DNA"/>
</dbReference>
<dbReference type="AlphaFoldDB" id="A0A511MV85"/>
<dbReference type="EC" id="2.7.13.3" evidence="3"/>
<dbReference type="Gene3D" id="6.10.340.10">
    <property type="match status" value="1"/>
</dbReference>
<keyword evidence="7" id="KW-0812">Transmembrane</keyword>
<dbReference type="CDD" id="cd00075">
    <property type="entry name" value="HATPase"/>
    <property type="match status" value="1"/>
</dbReference>
<dbReference type="SMART" id="SM00387">
    <property type="entry name" value="HATPase_c"/>
    <property type="match status" value="1"/>
</dbReference>
<proteinExistence type="predicted"/>
<dbReference type="Pfam" id="PF02518">
    <property type="entry name" value="HATPase_c"/>
    <property type="match status" value="1"/>
</dbReference>
<feature type="domain" description="HAMP" evidence="9">
    <location>
        <begin position="244"/>
        <end position="296"/>
    </location>
</feature>
<evidence type="ECO:0000313" key="10">
    <source>
        <dbReference type="EMBL" id="GEM44490.1"/>
    </source>
</evidence>
<dbReference type="Pfam" id="PF00512">
    <property type="entry name" value="HisKA"/>
    <property type="match status" value="1"/>
</dbReference>
<feature type="transmembrane region" description="Helical" evidence="7">
    <location>
        <begin position="209"/>
        <end position="239"/>
    </location>
</feature>
<dbReference type="CDD" id="cd00082">
    <property type="entry name" value="HisKA"/>
    <property type="match status" value="1"/>
</dbReference>
<evidence type="ECO:0000256" key="4">
    <source>
        <dbReference type="ARBA" id="ARBA00022553"/>
    </source>
</evidence>
<dbReference type="InterPro" id="IPR005467">
    <property type="entry name" value="His_kinase_dom"/>
</dbReference>
<keyword evidence="4" id="KW-0597">Phosphoprotein</keyword>
<dbReference type="OrthoDB" id="9786919at2"/>
<evidence type="ECO:0000256" key="5">
    <source>
        <dbReference type="ARBA" id="ARBA00022679"/>
    </source>
</evidence>
<evidence type="ECO:0000259" key="9">
    <source>
        <dbReference type="PROSITE" id="PS50885"/>
    </source>
</evidence>
<organism evidence="10 11">
    <name type="scientific">Deinococcus cellulosilyticus (strain DSM 18568 / NBRC 106333 / KACC 11606 / 5516J-15)</name>
    <dbReference type="NCBI Taxonomy" id="1223518"/>
    <lineage>
        <taxon>Bacteria</taxon>
        <taxon>Thermotogati</taxon>
        <taxon>Deinococcota</taxon>
        <taxon>Deinococci</taxon>
        <taxon>Deinococcales</taxon>
        <taxon>Deinococcaceae</taxon>
        <taxon>Deinococcus</taxon>
    </lineage>
</organism>
<feature type="transmembrane region" description="Helical" evidence="7">
    <location>
        <begin position="21"/>
        <end position="43"/>
    </location>
</feature>
<comment type="catalytic activity">
    <reaction evidence="1">
        <text>ATP + protein L-histidine = ADP + protein N-phospho-L-histidine.</text>
        <dbReference type="EC" id="2.7.13.3"/>
    </reaction>
</comment>
<dbReference type="FunFam" id="3.30.565.10:FF:000006">
    <property type="entry name" value="Sensor histidine kinase WalK"/>
    <property type="match status" value="1"/>
</dbReference>
<evidence type="ECO:0000259" key="8">
    <source>
        <dbReference type="PROSITE" id="PS50109"/>
    </source>
</evidence>
<reference evidence="10 11" key="1">
    <citation type="submission" date="2019-07" db="EMBL/GenBank/DDBJ databases">
        <title>Whole genome shotgun sequence of Deinococcus cellulosilyticus NBRC 106333.</title>
        <authorList>
            <person name="Hosoyama A."/>
            <person name="Uohara A."/>
            <person name="Ohji S."/>
            <person name="Ichikawa N."/>
        </authorList>
    </citation>
    <scope>NUCLEOTIDE SEQUENCE [LARGE SCALE GENOMIC DNA]</scope>
    <source>
        <strain evidence="10 11">NBRC 106333</strain>
    </source>
</reference>
<dbReference type="Gene3D" id="3.30.565.10">
    <property type="entry name" value="Histidine kinase-like ATPase, C-terminal domain"/>
    <property type="match status" value="1"/>
</dbReference>
<dbReference type="GO" id="GO:0000155">
    <property type="term" value="F:phosphorelay sensor kinase activity"/>
    <property type="evidence" value="ECO:0007669"/>
    <property type="project" value="InterPro"/>
</dbReference>
<dbReference type="Proteomes" id="UP000321306">
    <property type="component" value="Unassembled WGS sequence"/>
</dbReference>
<keyword evidence="7" id="KW-0472">Membrane</keyword>
<evidence type="ECO:0000256" key="6">
    <source>
        <dbReference type="ARBA" id="ARBA00022777"/>
    </source>
</evidence>
<comment type="subcellular location">
    <subcellularLocation>
        <location evidence="2">Membrane</location>
    </subcellularLocation>
</comment>
<dbReference type="Pfam" id="PF00672">
    <property type="entry name" value="HAMP"/>
    <property type="match status" value="1"/>
</dbReference>
<dbReference type="RefSeq" id="WP_146881648.1">
    <property type="nucleotide sequence ID" value="NZ_BJXB01000001.1"/>
</dbReference>
<protein>
    <recommendedName>
        <fullName evidence="3">histidine kinase</fullName>
        <ecNumber evidence="3">2.7.13.3</ecNumber>
    </recommendedName>
</protein>
<evidence type="ECO:0000256" key="3">
    <source>
        <dbReference type="ARBA" id="ARBA00012438"/>
    </source>
</evidence>
<dbReference type="PANTHER" id="PTHR43547:SF2">
    <property type="entry name" value="HYBRID SIGNAL TRANSDUCTION HISTIDINE KINASE C"/>
    <property type="match status" value="1"/>
</dbReference>
<keyword evidence="5" id="KW-0808">Transferase</keyword>
<keyword evidence="7" id="KW-1133">Transmembrane helix</keyword>
<dbReference type="InterPro" id="IPR036097">
    <property type="entry name" value="HisK_dim/P_sf"/>
</dbReference>
<evidence type="ECO:0000256" key="1">
    <source>
        <dbReference type="ARBA" id="ARBA00000085"/>
    </source>
</evidence>
<keyword evidence="11" id="KW-1185">Reference proteome</keyword>
<accession>A0A511MV85</accession>
<dbReference type="InterPro" id="IPR003594">
    <property type="entry name" value="HATPase_dom"/>
</dbReference>